<dbReference type="InterPro" id="IPR052894">
    <property type="entry name" value="AsmA-related"/>
</dbReference>
<sequence length="1164" mass="126416">MSRRRNSNDGQPRRKSRFKRRMFALLLLVVVTVSAAPTMIAYSPLRDTLLNWQMPQGGWHIQSEQGCLSWIGSQSLTNVAIVAPDGNPLLTVESLTVERSLVGLALHSRDLGAVRLVQPVAYVTTRSDGSNLEDFLAAVDKRRASIPAESGDPSKLVEKISLRLDIVDGSVHGFDTTAESKWQVDQTNLKAVLAAERGLISADGSAVVRYADDQTGSVKIRVQEAADNHQQLDMIAEGLLLEPLRPLLLRTLGDCQLAGVAAFDVHVLWNPKNEGPLTLSTWGHTECDSLTFSGEVLQGDRLECSRLEIPWKASFAHGEVGISELKLKCDWAEVAAQGALALEELKTFSLANLPQREFKLTGKVSLARLAQMLPHVLQIRDGVRIDAGEVEWNANSGLRDGAFTWSADAALANLAGQDGEKAIRSQEPVKIAAQWKDSPAGPRLDRFTLTAPSAEATVVTTDDRMHGDFQVNLAEMAEQAGQFIDMRDLECRGFARGNFQYTTTHNTEFEAKADVKLSELVVTQGQRLLWEEPQLVVDWRAAGQADHMLPKSLATSSMILHGDRDELAVTLLEAVDLSAAGNWLVKIDGTGPVDSWAGRLRPWMQGIPDEFAGQAKLQAKLAITPVELAVSDLAGSIDKLHIRKGSMAVDDPHIDFSGDCSWNAAANNYHSQEFQLAGSIVAFRSRDVRIDLAAGELPIVTGEIAYRTDLERLAAAAGLVSGRDSTWPRGAATGVLRLATNSEQILADFSLDAEGLQLVRAGTSKNSTRQPPVVVWSEPQLHSTGKAIYKIADEQVALEKFSIDGQTLQLTGMATWDKPVEGGEIAVQGTAHYDPESLDRLIANYTGPGVRIEGDRVVRFEARGRMPKGESAHWSQLWQATAEGGWSKASVFGLPITAGNFQGSLGAGQLVIAPLDIAVGEGRFSASPRVVFDPLPKHLLIPAGPLVTDVQISPAVSEEMLKYVAPILAGATRVDGKFSVDLAESKIPLDAPKLANTAGRLAVHELTVLPGPMVADLATTIQQLQAIKKGKDLLQGGVAPKPAKLLSMHDQQIEFQVVEGRVYHRNLVFTIDDVPVRSQGSVGFDQSLALMIDIPIQDRWIDGEDALRGLAGQSLQVPIYGTFEKPRVDQEAMANLTKQLLRETARQAIGGEINRQLEKLFKQR</sequence>
<dbReference type="AlphaFoldDB" id="A0A5B9QHQ6"/>
<name>A0A5B9QHQ6_9BACT</name>
<gene>
    <name evidence="1" type="ORF">Pr1d_48250</name>
</gene>
<dbReference type="EMBL" id="CP042913">
    <property type="protein sequence ID" value="QEG37479.1"/>
    <property type="molecule type" value="Genomic_DNA"/>
</dbReference>
<dbReference type="PANTHER" id="PTHR30441:SF8">
    <property type="entry name" value="DUF748 DOMAIN-CONTAINING PROTEIN"/>
    <property type="match status" value="1"/>
</dbReference>
<evidence type="ECO:0008006" key="3">
    <source>
        <dbReference type="Google" id="ProtNLM"/>
    </source>
</evidence>
<dbReference type="OrthoDB" id="244263at2"/>
<dbReference type="RefSeq" id="WP_148075717.1">
    <property type="nucleotide sequence ID" value="NZ_CP042913.1"/>
</dbReference>
<reference evidence="1 2" key="1">
    <citation type="submission" date="2019-08" db="EMBL/GenBank/DDBJ databases">
        <title>Deep-cultivation of Planctomycetes and their phenomic and genomic characterization uncovers novel biology.</title>
        <authorList>
            <person name="Wiegand S."/>
            <person name="Jogler M."/>
            <person name="Boedeker C."/>
            <person name="Pinto D."/>
            <person name="Vollmers J."/>
            <person name="Rivas-Marin E."/>
            <person name="Kohn T."/>
            <person name="Peeters S.H."/>
            <person name="Heuer A."/>
            <person name="Rast P."/>
            <person name="Oberbeckmann S."/>
            <person name="Bunk B."/>
            <person name="Jeske O."/>
            <person name="Meyerdierks A."/>
            <person name="Storesund J.E."/>
            <person name="Kallscheuer N."/>
            <person name="Luecker S."/>
            <person name="Lage O.M."/>
            <person name="Pohl T."/>
            <person name="Merkel B.J."/>
            <person name="Hornburger P."/>
            <person name="Mueller R.-W."/>
            <person name="Bruemmer F."/>
            <person name="Labrenz M."/>
            <person name="Spormann A.M."/>
            <person name="Op den Camp H."/>
            <person name="Overmann J."/>
            <person name="Amann R."/>
            <person name="Jetten M.S.M."/>
            <person name="Mascher T."/>
            <person name="Medema M.H."/>
            <person name="Devos D.P."/>
            <person name="Kaster A.-K."/>
            <person name="Ovreas L."/>
            <person name="Rohde M."/>
            <person name="Galperin M.Y."/>
            <person name="Jogler C."/>
        </authorList>
    </citation>
    <scope>NUCLEOTIDE SEQUENCE [LARGE SCALE GENOMIC DNA]</scope>
    <source>
        <strain evidence="1 2">Pr1d</strain>
    </source>
</reference>
<dbReference type="Proteomes" id="UP000323917">
    <property type="component" value="Chromosome"/>
</dbReference>
<dbReference type="GO" id="GO:0005886">
    <property type="term" value="C:plasma membrane"/>
    <property type="evidence" value="ECO:0007669"/>
    <property type="project" value="TreeGrafter"/>
</dbReference>
<protein>
    <recommendedName>
        <fullName evidence="3">AsmA-like C-terminal domain-containing protein</fullName>
    </recommendedName>
</protein>
<evidence type="ECO:0000313" key="1">
    <source>
        <dbReference type="EMBL" id="QEG37479.1"/>
    </source>
</evidence>
<dbReference type="KEGG" id="bgok:Pr1d_48250"/>
<dbReference type="GO" id="GO:0090313">
    <property type="term" value="P:regulation of protein targeting to membrane"/>
    <property type="evidence" value="ECO:0007669"/>
    <property type="project" value="TreeGrafter"/>
</dbReference>
<dbReference type="PANTHER" id="PTHR30441">
    <property type="entry name" value="DUF748 DOMAIN-CONTAINING PROTEIN"/>
    <property type="match status" value="1"/>
</dbReference>
<organism evidence="1 2">
    <name type="scientific">Bythopirellula goksoeyrii</name>
    <dbReference type="NCBI Taxonomy" id="1400387"/>
    <lineage>
        <taxon>Bacteria</taxon>
        <taxon>Pseudomonadati</taxon>
        <taxon>Planctomycetota</taxon>
        <taxon>Planctomycetia</taxon>
        <taxon>Pirellulales</taxon>
        <taxon>Lacipirellulaceae</taxon>
        <taxon>Bythopirellula</taxon>
    </lineage>
</organism>
<proteinExistence type="predicted"/>
<evidence type="ECO:0000313" key="2">
    <source>
        <dbReference type="Proteomes" id="UP000323917"/>
    </source>
</evidence>
<accession>A0A5B9QHQ6</accession>
<keyword evidence="2" id="KW-1185">Reference proteome</keyword>